<evidence type="ECO:0000313" key="19">
    <source>
        <dbReference type="Proteomes" id="UP001214576"/>
    </source>
</evidence>
<gene>
    <name evidence="18" type="ORF">MG293_000922</name>
</gene>
<dbReference type="InterPro" id="IPR052190">
    <property type="entry name" value="Euk-Arch_PrmC-MTase"/>
</dbReference>
<comment type="catalytic activity">
    <reaction evidence="8">
        <text>methylarsonous acid + S-adenosyl-L-methionine = dimethylarsinate + S-adenosyl-L-homocysteine + 2 H(+)</text>
        <dbReference type="Rhea" id="RHEA:11684"/>
        <dbReference type="ChEBI" id="CHEBI:15378"/>
        <dbReference type="ChEBI" id="CHEBI:16223"/>
        <dbReference type="ChEBI" id="CHEBI:17826"/>
        <dbReference type="ChEBI" id="CHEBI:57856"/>
        <dbReference type="ChEBI" id="CHEBI:59789"/>
    </reaction>
</comment>
<evidence type="ECO:0000256" key="2">
    <source>
        <dbReference type="ARBA" id="ARBA00006149"/>
    </source>
</evidence>
<evidence type="ECO:0000256" key="9">
    <source>
        <dbReference type="ARBA" id="ARBA00053180"/>
    </source>
</evidence>
<dbReference type="GO" id="GO:0005634">
    <property type="term" value="C:nucleus"/>
    <property type="evidence" value="ECO:0007669"/>
    <property type="project" value="UniProtKB-SubCell"/>
</dbReference>
<keyword evidence="4" id="KW-0808">Transferase</keyword>
<reference evidence="18" key="1">
    <citation type="submission" date="2022-03" db="EMBL/GenBank/DDBJ databases">
        <title>Genomic analyses of argali, domestic sheep and their hybrids provide insights into chromosomal evolution, heterosis and genetic basis of agronomic traits.</title>
        <authorList>
            <person name="Li M."/>
        </authorList>
    </citation>
    <scope>NUCLEOTIDE SEQUENCE</scope>
    <source>
        <strain evidence="18">CAU-MHL-2022a</strain>
        <tissue evidence="18">Skin</tissue>
    </source>
</reference>
<feature type="transmembrane region" description="Helical" evidence="17">
    <location>
        <begin position="56"/>
        <end position="73"/>
    </location>
</feature>
<comment type="caution">
    <text evidence="18">The sequence shown here is derived from an EMBL/GenBank/DDBJ whole genome shotgun (WGS) entry which is preliminary data.</text>
</comment>
<protein>
    <recommendedName>
        <fullName evidence="15">Methyltransferase HEMK2</fullName>
    </recommendedName>
    <alternativeName>
        <fullName evidence="14">HemK methyltransferase family member 2</fullName>
    </alternativeName>
    <alternativeName>
        <fullName evidence="12">Lysine N-methyltransferase 9</fullName>
    </alternativeName>
    <alternativeName>
        <fullName evidence="11">Methylarsonite methyltransferase N6AMT1</fullName>
    </alternativeName>
    <alternativeName>
        <fullName evidence="16">Methyltransferase N6AMT1</fullName>
    </alternativeName>
    <alternativeName>
        <fullName evidence="13">Protein N(5)-glutamine methyltransferase</fullName>
    </alternativeName>
</protein>
<evidence type="ECO:0000256" key="10">
    <source>
        <dbReference type="ARBA" id="ARBA00062344"/>
    </source>
</evidence>
<keyword evidence="5" id="KW-0949">S-adenosyl-L-methionine</keyword>
<evidence type="ECO:0000256" key="7">
    <source>
        <dbReference type="ARBA" id="ARBA00048619"/>
    </source>
</evidence>
<evidence type="ECO:0000256" key="17">
    <source>
        <dbReference type="SAM" id="Phobius"/>
    </source>
</evidence>
<feature type="transmembrane region" description="Helical" evidence="17">
    <location>
        <begin position="85"/>
        <end position="107"/>
    </location>
</feature>
<dbReference type="GO" id="GO:0032259">
    <property type="term" value="P:methylation"/>
    <property type="evidence" value="ECO:0007669"/>
    <property type="project" value="UniProtKB-KW"/>
</dbReference>
<keyword evidence="19" id="KW-1185">Reference proteome</keyword>
<dbReference type="PROSITE" id="PS00092">
    <property type="entry name" value="N6_MTASE"/>
    <property type="match status" value="1"/>
</dbReference>
<evidence type="ECO:0000256" key="1">
    <source>
        <dbReference type="ARBA" id="ARBA00004123"/>
    </source>
</evidence>
<name>A0AAD4YID2_OVIAM</name>
<evidence type="ECO:0000256" key="8">
    <source>
        <dbReference type="ARBA" id="ARBA00050903"/>
    </source>
</evidence>
<comment type="subcellular location">
    <subcellularLocation>
        <location evidence="1">Nucleus</location>
    </subcellularLocation>
</comment>
<evidence type="ECO:0000256" key="14">
    <source>
        <dbReference type="ARBA" id="ARBA00083337"/>
    </source>
</evidence>
<evidence type="ECO:0000256" key="6">
    <source>
        <dbReference type="ARBA" id="ARBA00023242"/>
    </source>
</evidence>
<evidence type="ECO:0000256" key="5">
    <source>
        <dbReference type="ARBA" id="ARBA00022691"/>
    </source>
</evidence>
<evidence type="ECO:0000256" key="3">
    <source>
        <dbReference type="ARBA" id="ARBA00022603"/>
    </source>
</evidence>
<dbReference type="InterPro" id="IPR029063">
    <property type="entry name" value="SAM-dependent_MTases_sf"/>
</dbReference>
<sequence length="265" mass="29024">MAGPSFPTPLHGHVGRGAFSDVYEPSEDTFLLLDALEAAAAELMGCEEGEVIFHDVYFNTTVLLFILFCVFRVEICLEVGSGSGVVSAFLASVIGPQALYIFFFSVYRCTDVNPEAAVCTLETARCNKVHIQPIITDLVKGLLPRLKESVDLLVFNPPYVVTPPEEVGSHGIQAAWAGGRNGREVIDRFLPVAPDLLSPRGLFYLSVYHLVIVHTSPNDLIGFYLLIFILEEILKIMKTKGLQGTTALSRQAGQEMLSVLKFTKS</sequence>
<evidence type="ECO:0000256" key="15">
    <source>
        <dbReference type="ARBA" id="ARBA00093624"/>
    </source>
</evidence>
<dbReference type="GO" id="GO:0036009">
    <property type="term" value="F:protein-glutamine N-methyltransferase activity"/>
    <property type="evidence" value="ECO:0007669"/>
    <property type="project" value="UniProtKB-ARBA"/>
</dbReference>
<comment type="catalytic activity">
    <reaction evidence="7">
        <text>L-lysyl-[histone] + S-adenosyl-L-methionine = N(6)-methyl-L-lysyl-[histone] + S-adenosyl-L-homocysteine + H(+)</text>
        <dbReference type="Rhea" id="RHEA:10024"/>
        <dbReference type="Rhea" id="RHEA-COMP:9845"/>
        <dbReference type="Rhea" id="RHEA-COMP:9846"/>
        <dbReference type="ChEBI" id="CHEBI:15378"/>
        <dbReference type="ChEBI" id="CHEBI:29969"/>
        <dbReference type="ChEBI" id="CHEBI:57856"/>
        <dbReference type="ChEBI" id="CHEBI:59789"/>
        <dbReference type="ChEBI" id="CHEBI:61929"/>
    </reaction>
    <physiologicalReaction direction="left-to-right" evidence="7">
        <dbReference type="Rhea" id="RHEA:10025"/>
    </physiologicalReaction>
</comment>
<dbReference type="AlphaFoldDB" id="A0AAD4YID2"/>
<evidence type="ECO:0000256" key="11">
    <source>
        <dbReference type="ARBA" id="ARBA00075330"/>
    </source>
</evidence>
<evidence type="ECO:0000256" key="13">
    <source>
        <dbReference type="ARBA" id="ARBA00080992"/>
    </source>
</evidence>
<evidence type="ECO:0000313" key="18">
    <source>
        <dbReference type="EMBL" id="KAI4548592.1"/>
    </source>
</evidence>
<dbReference type="InterPro" id="IPR002052">
    <property type="entry name" value="DNA_methylase_N6_adenine_CS"/>
</dbReference>
<evidence type="ECO:0000256" key="12">
    <source>
        <dbReference type="ARBA" id="ARBA00076540"/>
    </source>
</evidence>
<comment type="similarity">
    <text evidence="2">Belongs to the eukaryotic/archaeal PrmC-related family.</text>
</comment>
<comment type="subunit">
    <text evidence="10">Heterodimer; heterodimerization with TRMT112 is required for S-adenosyl-L-methionine-binding.</text>
</comment>
<keyword evidence="17" id="KW-0812">Transmembrane</keyword>
<dbReference type="EMBL" id="JAKZEL010000001">
    <property type="protein sequence ID" value="KAI4548592.1"/>
    <property type="molecule type" value="Genomic_DNA"/>
</dbReference>
<dbReference type="PANTHER" id="PTHR45875">
    <property type="entry name" value="METHYLTRANSFERASE N6AMT1"/>
    <property type="match status" value="1"/>
</dbReference>
<comment type="function">
    <text evidence="9">Methyltransferase that can methylate proteins and, to a lower extent, arsenic. Catalytic subunit of a heterodimer with TRMT112, which monomethylates 'Lys-12' of histone H4 (H4K12me1), a modification present at the promoters of numerous genes encoding cell cycle regulators. Catalytic subunit of a heterodimer with TRMT112, which catalyzes N5-methylation of Glu residue of proteins with a Gly-Gln-Xaa-Xaa-Xaa-Arg motif. Methylates ETF1 on 'Gln-185'; ETF1 needs to be complexed to ERF3 in its GTP-bound form to be efficiently methylated. May also play a role in the modulation of arsenic-induced toxicity by mediating the conversion of monomethylarsonous acid (3+) into the less toxic dimethylarsonic acid. It however only plays a limited role in arsenic metabolism compared with AS3MT.</text>
</comment>
<proteinExistence type="inferred from homology"/>
<accession>A0AAD4YID2</accession>
<dbReference type="PANTHER" id="PTHR45875:SF1">
    <property type="entry name" value="METHYLTRANSFERASE N6AMT1"/>
    <property type="match status" value="1"/>
</dbReference>
<dbReference type="CDD" id="cd02440">
    <property type="entry name" value="AdoMet_MTases"/>
    <property type="match status" value="1"/>
</dbReference>
<feature type="transmembrane region" description="Helical" evidence="17">
    <location>
        <begin position="207"/>
        <end position="230"/>
    </location>
</feature>
<evidence type="ECO:0000256" key="4">
    <source>
        <dbReference type="ARBA" id="ARBA00022679"/>
    </source>
</evidence>
<dbReference type="SUPFAM" id="SSF53335">
    <property type="entry name" value="S-adenosyl-L-methionine-dependent methyltransferases"/>
    <property type="match status" value="1"/>
</dbReference>
<dbReference type="Gene3D" id="3.40.50.150">
    <property type="entry name" value="Vaccinia Virus protein VP39"/>
    <property type="match status" value="1"/>
</dbReference>
<dbReference type="Proteomes" id="UP001214576">
    <property type="component" value="Unassembled WGS sequence"/>
</dbReference>
<keyword evidence="17" id="KW-0472">Membrane</keyword>
<keyword evidence="3" id="KW-0489">Methyltransferase</keyword>
<dbReference type="GO" id="GO:0003676">
    <property type="term" value="F:nucleic acid binding"/>
    <property type="evidence" value="ECO:0007669"/>
    <property type="project" value="InterPro"/>
</dbReference>
<keyword evidence="6" id="KW-0539">Nucleus</keyword>
<dbReference type="GO" id="GO:0035657">
    <property type="term" value="C:eRF1 methyltransferase complex"/>
    <property type="evidence" value="ECO:0007669"/>
    <property type="project" value="TreeGrafter"/>
</dbReference>
<keyword evidence="17" id="KW-1133">Transmembrane helix</keyword>
<evidence type="ECO:0000256" key="16">
    <source>
        <dbReference type="ARBA" id="ARBA00093667"/>
    </source>
</evidence>
<dbReference type="FunFam" id="3.40.50.150:FF:000077">
    <property type="entry name" value="HemK methyltransferase family member 2"/>
    <property type="match status" value="1"/>
</dbReference>
<organism evidence="18 19">
    <name type="scientific">Ovis ammon polii</name>
    <dbReference type="NCBI Taxonomy" id="230172"/>
    <lineage>
        <taxon>Eukaryota</taxon>
        <taxon>Metazoa</taxon>
        <taxon>Chordata</taxon>
        <taxon>Craniata</taxon>
        <taxon>Vertebrata</taxon>
        <taxon>Euteleostomi</taxon>
        <taxon>Mammalia</taxon>
        <taxon>Eutheria</taxon>
        <taxon>Laurasiatheria</taxon>
        <taxon>Artiodactyla</taxon>
        <taxon>Ruminantia</taxon>
        <taxon>Pecora</taxon>
        <taxon>Bovidae</taxon>
        <taxon>Caprinae</taxon>
        <taxon>Ovis</taxon>
    </lineage>
</organism>